<dbReference type="Pfam" id="PF21240">
    <property type="entry name" value="Nup98_GLEBS"/>
    <property type="match status" value="4"/>
</dbReference>
<dbReference type="GO" id="GO:0015074">
    <property type="term" value="P:DNA integration"/>
    <property type="evidence" value="ECO:0007669"/>
    <property type="project" value="InterPro"/>
</dbReference>
<evidence type="ECO:0000259" key="16">
    <source>
        <dbReference type="PROSITE" id="PS50994"/>
    </source>
</evidence>
<evidence type="ECO:0000256" key="5">
    <source>
        <dbReference type="ARBA" id="ARBA00022695"/>
    </source>
</evidence>
<dbReference type="GO" id="GO:0008139">
    <property type="term" value="F:nuclear localization sequence binding"/>
    <property type="evidence" value="ECO:0007669"/>
    <property type="project" value="TreeGrafter"/>
</dbReference>
<evidence type="ECO:0000256" key="10">
    <source>
        <dbReference type="ARBA" id="ARBA00022918"/>
    </source>
</evidence>
<feature type="compositionally biased region" description="Polar residues" evidence="15">
    <location>
        <begin position="337"/>
        <end position="347"/>
    </location>
</feature>
<evidence type="ECO:0000256" key="12">
    <source>
        <dbReference type="ARBA" id="ARBA00023010"/>
    </source>
</evidence>
<dbReference type="InterPro" id="IPR043502">
    <property type="entry name" value="DNA/RNA_pol_sf"/>
</dbReference>
<dbReference type="GO" id="GO:0003964">
    <property type="term" value="F:RNA-directed DNA polymerase activity"/>
    <property type="evidence" value="ECO:0007669"/>
    <property type="project" value="UniProtKB-KW"/>
</dbReference>
<keyword evidence="12" id="KW-0811">Translocation</keyword>
<comment type="caution">
    <text evidence="17">The sequence shown here is derived from an EMBL/GenBank/DDBJ whole genome shotgun (WGS) entry which is preliminary data.</text>
</comment>
<dbReference type="Gene3D" id="1.10.10.2360">
    <property type="match status" value="4"/>
</dbReference>
<dbReference type="GO" id="GO:0004519">
    <property type="term" value="F:endonuclease activity"/>
    <property type="evidence" value="ECO:0007669"/>
    <property type="project" value="UniProtKB-KW"/>
</dbReference>
<evidence type="ECO:0000256" key="9">
    <source>
        <dbReference type="ARBA" id="ARBA00022816"/>
    </source>
</evidence>
<keyword evidence="6" id="KW-0540">Nuclease</keyword>
<name>A0AA38TKS7_9ASTR</name>
<evidence type="ECO:0000256" key="13">
    <source>
        <dbReference type="ARBA" id="ARBA00023132"/>
    </source>
</evidence>
<keyword evidence="7" id="KW-0255">Endonuclease</keyword>
<dbReference type="GO" id="GO:0051028">
    <property type="term" value="P:mRNA transport"/>
    <property type="evidence" value="ECO:0007669"/>
    <property type="project" value="UniProtKB-KW"/>
</dbReference>
<dbReference type="FunFam" id="3.30.420.10:FF:000032">
    <property type="entry name" value="Retrovirus-related Pol polyprotein from transposon 297-like Protein"/>
    <property type="match status" value="1"/>
</dbReference>
<evidence type="ECO:0000256" key="3">
    <source>
        <dbReference type="ARBA" id="ARBA00022448"/>
    </source>
</evidence>
<dbReference type="GO" id="GO:0003723">
    <property type="term" value="F:RNA binding"/>
    <property type="evidence" value="ECO:0007669"/>
    <property type="project" value="TreeGrafter"/>
</dbReference>
<dbReference type="Gene3D" id="3.30.420.10">
    <property type="entry name" value="Ribonuclease H-like superfamily/Ribonuclease H"/>
    <property type="match status" value="2"/>
</dbReference>
<reference evidence="17" key="1">
    <citation type="submission" date="2023-03" db="EMBL/GenBank/DDBJ databases">
        <title>Chromosome-scale reference genome and RAD-based genetic map of yellow starthistle (Centaurea solstitialis) reveal putative structural variation and QTLs associated with invader traits.</title>
        <authorList>
            <person name="Reatini B."/>
            <person name="Cang F.A."/>
            <person name="Jiang Q."/>
            <person name="Mckibben M.T.W."/>
            <person name="Barker M.S."/>
            <person name="Rieseberg L.H."/>
            <person name="Dlugosch K.M."/>
        </authorList>
    </citation>
    <scope>NUCLEOTIDE SEQUENCE</scope>
    <source>
        <strain evidence="17">CAN-66</strain>
        <tissue evidence="17">Leaf</tissue>
    </source>
</reference>
<dbReference type="GO" id="GO:0017056">
    <property type="term" value="F:structural constituent of nuclear pore"/>
    <property type="evidence" value="ECO:0007669"/>
    <property type="project" value="TreeGrafter"/>
</dbReference>
<comment type="similarity">
    <text evidence="2">Belongs to the nucleoporin GLFG family.</text>
</comment>
<keyword evidence="8" id="KW-0378">Hydrolase</keyword>
<dbReference type="SUPFAM" id="SSF53098">
    <property type="entry name" value="Ribonuclease H-like"/>
    <property type="match status" value="2"/>
</dbReference>
<dbReference type="InterPro" id="IPR037665">
    <property type="entry name" value="Nucleoporin_S59-like"/>
</dbReference>
<evidence type="ECO:0000256" key="2">
    <source>
        <dbReference type="ARBA" id="ARBA00008926"/>
    </source>
</evidence>
<gene>
    <name evidence="17" type="ORF">OSB04_017332</name>
</gene>
<dbReference type="GO" id="GO:0016787">
    <property type="term" value="F:hydrolase activity"/>
    <property type="evidence" value="ECO:0007669"/>
    <property type="project" value="UniProtKB-KW"/>
</dbReference>
<proteinExistence type="inferred from homology"/>
<keyword evidence="5" id="KW-0548">Nucleotidyltransferase</keyword>
<keyword evidence="13" id="KW-0906">Nuclear pore complex</keyword>
<keyword evidence="3" id="KW-0813">Transport</keyword>
<dbReference type="InterPro" id="IPR012337">
    <property type="entry name" value="RNaseH-like_sf"/>
</dbReference>
<feature type="region of interest" description="Disordered" evidence="15">
    <location>
        <begin position="1213"/>
        <end position="1247"/>
    </location>
</feature>
<keyword evidence="4" id="KW-0808">Transferase</keyword>
<evidence type="ECO:0000313" key="17">
    <source>
        <dbReference type="EMBL" id="KAJ9553287.1"/>
    </source>
</evidence>
<feature type="compositionally biased region" description="Low complexity" evidence="15">
    <location>
        <begin position="1232"/>
        <end position="1243"/>
    </location>
</feature>
<evidence type="ECO:0000256" key="6">
    <source>
        <dbReference type="ARBA" id="ARBA00022722"/>
    </source>
</evidence>
<dbReference type="Gene3D" id="3.10.20.370">
    <property type="match status" value="1"/>
</dbReference>
<evidence type="ECO:0000313" key="18">
    <source>
        <dbReference type="Proteomes" id="UP001172457"/>
    </source>
</evidence>
<keyword evidence="9" id="KW-0509">mRNA transport</keyword>
<protein>
    <recommendedName>
        <fullName evidence="16">Integrase catalytic domain-containing protein</fullName>
    </recommendedName>
</protein>
<dbReference type="Pfam" id="PF17917">
    <property type="entry name" value="RT_RNaseH"/>
    <property type="match status" value="2"/>
</dbReference>
<dbReference type="CDD" id="cd09274">
    <property type="entry name" value="RNase_HI_RT_Ty3"/>
    <property type="match status" value="2"/>
</dbReference>
<dbReference type="FunFam" id="1.10.10.2360:FF:000001">
    <property type="entry name" value="Nuclear pore complex protein Nup98-Nup96"/>
    <property type="match status" value="3"/>
</dbReference>
<evidence type="ECO:0000256" key="11">
    <source>
        <dbReference type="ARBA" id="ARBA00022927"/>
    </source>
</evidence>
<dbReference type="SUPFAM" id="SSF56672">
    <property type="entry name" value="DNA/RNA polymerases"/>
    <property type="match status" value="2"/>
</dbReference>
<dbReference type="InterPro" id="IPR036397">
    <property type="entry name" value="RNaseH_sf"/>
</dbReference>
<dbReference type="FunFam" id="3.10.20.370:FF:000001">
    <property type="entry name" value="Retrovirus-related Pol polyprotein from transposon 17.6-like protein"/>
    <property type="match status" value="2"/>
</dbReference>
<feature type="region of interest" description="Disordered" evidence="15">
    <location>
        <begin position="2393"/>
        <end position="2431"/>
    </location>
</feature>
<dbReference type="EMBL" id="JARYMX010000004">
    <property type="protein sequence ID" value="KAJ9553287.1"/>
    <property type="molecule type" value="Genomic_DNA"/>
</dbReference>
<dbReference type="PANTHER" id="PTHR23198:SF6">
    <property type="entry name" value="NUCLEAR PORE COMPLEX PROTEIN NUP98-NUP96"/>
    <property type="match status" value="1"/>
</dbReference>
<dbReference type="GO" id="GO:0006405">
    <property type="term" value="P:RNA export from nucleus"/>
    <property type="evidence" value="ECO:0007669"/>
    <property type="project" value="TreeGrafter"/>
</dbReference>
<evidence type="ECO:0000256" key="1">
    <source>
        <dbReference type="ARBA" id="ARBA00004567"/>
    </source>
</evidence>
<evidence type="ECO:0000256" key="14">
    <source>
        <dbReference type="ARBA" id="ARBA00023242"/>
    </source>
</evidence>
<feature type="domain" description="Integrase catalytic" evidence="16">
    <location>
        <begin position="838"/>
        <end position="1009"/>
    </location>
</feature>
<keyword evidence="11" id="KW-0653">Protein transport</keyword>
<dbReference type="Proteomes" id="UP001172457">
    <property type="component" value="Chromosome 4"/>
</dbReference>
<accession>A0AA38TKS7</accession>
<sequence length="2623" mass="275891">MVLNSNHSNPISIVFNGNNYILWHNHMMILLKSHGIYLSSGNANKDPFAPKPFGSMSPFGSQTGGSIFCGTSTGVFGAPSATAFGSSMPAFGASSSSSGGSSVFGQITGSSVFAQKPAFDSFASNTQSSPFGSSLFQQSQPAFGSSPVGNSSQPVFGAPRTQAFGSPSNLLFGATSTPAFGSTSTPTFGVSSSPLFGSSTPAFGASSTPAFGASSTPAFRSSPTPAFGATSSPFSFGSSPAFSQPTCAFCGSLFGPSTSAFGAQSSSFGGQATTPANGSACFGQTSFGGQRGGSRVTPYAQTREVDFGSGTQPAVKLEEICSMPVYKEKNHDHQSGDKGNNSFGQTSNANNNPFAPKPFGSASPFGSQTGGSMFCGSSTDVFGTQASSPIGPSPLFGTLSATGFGSSMPAFGASSSSFGGSPVFGQEPAVGGFGSNTRSSPFGSTTTPAFGVSRFPVFASNTPAFGASSTPAFGASSTPAFGATSSPFGFAPSSFNQSTFASGAATSAFGAQSSVFGTFSSVHGGQATTPSLGSAAFGQTSFGYQRGVSSTQPAGRLQSISAMPAYKEKSHEELRWEDYQLGDKGHVLNLVIHCEVDKVLGVVTIREPFPLKLTLEPAEVERLAKCWGEEQQTTFEMIRGRLCEAPVLTLPEGIEDMTVYCDASYHGLGCVLMQRGKVIAYTSRQLKTHEANYSTHDLELAAVVFALKIWRHYLYGVKCTIYADHTSLCYFLDQQNLNMRQAAMARCVPLMRLTVTTLLLELIKSSQVDAVKGENQKKERIKGQLAQLVSDSRGILTRSGRVWWLGMKRDMARYVEKKCLTCLRVKAEHQRPHGKLQPLEIPVWKWEHITMDLITKLPRTPRNVDAIWVIVDRLTKSAHFIAINESSWSEKLADIYVKEVVARHEVPVTVISDRDVRFTSQFWRRFHEDMGTKQQFSTAFHHQTDGQSERTIQTLEDMLRACVLDFGGSWDTYLPLAEFSYNNSSSVFGQITGSSVFAQKPAFDSFASNTQSSPFGSSLFQQSQPAFGSSPVGNSSQPVFGAPRTQAFGSPSNLLFGATSTPAFGSTSTPTFGVSSSPLFGSSTPAFGASSTPAFGASSTPAFRSSPTPAFGATSSPFSFGSSPAFSQPTCAFCGSLFGPSTSAFGAQSSSFGGQATTPANGSACFGQTSFGGQRGGSRVTPYAQTREVDFGSGTQPAVKLEEICSMPVYKEKNHDHQSGDKGNNSFGQTSNANNNPFAPKPFGSASPFGSQTGGSMFCGSSTDVFGTQASSPIGPSPLFGTLSATGFGSSMPAFGASSSSFGGSPVFGQEPAVGGFGSNTRSSPFGSTTTPAFGVSRFPVFASNTPAFGASSTPAFGASSTPAFGATSSPFGFAPSSFNQSTFASGAATSAFGAQSSVFGTFSSVHGGQATTPSLGSAAFGQTSFGYQRGVSSTQPAGRLQSISAMPAYKEKSHEELRWEDYQLGDKGHVLNLVIHCEVDKVLGVVTIREPFPLKLTLEPAEVERLAKCWGEEQQTTFEMIRGRLCEAPVLTLPEGIEDMTVYCDASYHGLGCVLMQRGKVIAYTSRQLKTHEANYSTHDLDLAAVVFALKIWRHYLYGVKCTIYADHTSLCYFLDQQNLNMRQAAMARCVPLMRLTVTTSLLELIKSSQVDAVKGENQKKERIKGQLAQLVSDSRGILTRSGRVWWLGMKRDMARYVEKKCLTCLRVKAEHQRPHGKLQPLEIPVWKWEHITMDLITKLPRTPRNVDAIWVIVDRLTKSAHFIAINESSWSEKLADIYVKEVVARHEVPVTVISDRDVRFTSQFWRRFHEDMGTKQHWDTYLPLAEFSYNNSSSVFGQITGSSVFAQKPAFDSFASNTQSSPFGSSLFQQSQPAFGSSPVGNSSQPVFGAPRTQAFGSPSNLLFGATSTPAFGSTSTPTFGVSSSPLFGSSTPAFGASSTPAFGASSTPAFRSSPTPAFGATSSPFSFGSSPAFSQPTCAFCGSLFGPSTSAFGAQSSSFGTFSSVHGGQATTPANGSACFGQTSFGGQRGGSRVTPYAQTREVDFGSGTQPAVKLEEICSMPVYKEKNHDHQSGDKAFGQTSNANNNPFAPKPFGSASPFGSQTGGSMFCGSSTDVFGTQASSPIGPSPLFGTLSATGFGSSMPAFGASSSSFGGSPVFGQEPAVGGFGSNTRSSPFGSTTTPAFGVSRFPVFASNTPAFGASSTPAFGASSTPAFGATSSPFGFAPSSFNQSTFASGAATSAFGAQSSVFGTFSSVHGGQATTPSLGSAAFGQTSFGYQRGVSSTQPAGRLQSISAMPAYKEKSHEELRWEDYQLGDKGHVLNLVIHCEVDKVLGVVTIREPFPLKLTLEPAESEPQNLHVDEFHPSRNQCVDHLASSVVKVGSRSAFRGEAPKERGSGGSAPGSSVFGQEPAVGGFGSNTRSSPFGSTTTPAFGVSRFPVFASNTSAFGASSTPAFGASSTPAFGATSSPFGFAPSSFSQSTFASGAATSAFGAQSSLFGTFSSVHGGQATTPSLRSAAFGQTSFGGQRGVSSTQPAGRLQLISAMPAYKEKSHEELRWEDYQLGDKGHVLNLVIHCEVDKVLGVVTIREPFSLKLTLEPAEVERLAKWCKLFGYTST</sequence>
<dbReference type="InterPro" id="IPR041373">
    <property type="entry name" value="RT_RNaseH"/>
</dbReference>
<dbReference type="GO" id="GO:0044614">
    <property type="term" value="C:nuclear pore cytoplasmic filaments"/>
    <property type="evidence" value="ECO:0007669"/>
    <property type="project" value="TreeGrafter"/>
</dbReference>
<feature type="compositionally biased region" description="Low complexity" evidence="15">
    <location>
        <begin position="348"/>
        <end position="359"/>
    </location>
</feature>
<comment type="subcellular location">
    <subcellularLocation>
        <location evidence="1">Nucleus</location>
        <location evidence="1">Nuclear pore complex</location>
    </subcellularLocation>
</comment>
<feature type="compositionally biased region" description="Polar residues" evidence="15">
    <location>
        <begin position="1221"/>
        <end position="1231"/>
    </location>
</feature>
<organism evidence="17 18">
    <name type="scientific">Centaurea solstitialis</name>
    <name type="common">yellow star-thistle</name>
    <dbReference type="NCBI Taxonomy" id="347529"/>
    <lineage>
        <taxon>Eukaryota</taxon>
        <taxon>Viridiplantae</taxon>
        <taxon>Streptophyta</taxon>
        <taxon>Embryophyta</taxon>
        <taxon>Tracheophyta</taxon>
        <taxon>Spermatophyta</taxon>
        <taxon>Magnoliopsida</taxon>
        <taxon>eudicotyledons</taxon>
        <taxon>Gunneridae</taxon>
        <taxon>Pentapetalae</taxon>
        <taxon>asterids</taxon>
        <taxon>campanulids</taxon>
        <taxon>Asterales</taxon>
        <taxon>Asteraceae</taxon>
        <taxon>Carduoideae</taxon>
        <taxon>Cardueae</taxon>
        <taxon>Centaureinae</taxon>
        <taxon>Centaurea</taxon>
    </lineage>
</organism>
<keyword evidence="18" id="KW-1185">Reference proteome</keyword>
<dbReference type="GO" id="GO:0006606">
    <property type="term" value="P:protein import into nucleus"/>
    <property type="evidence" value="ECO:0007669"/>
    <property type="project" value="TreeGrafter"/>
</dbReference>
<dbReference type="PROSITE" id="PS50994">
    <property type="entry name" value="INTEGRASE"/>
    <property type="match status" value="1"/>
</dbReference>
<evidence type="ECO:0000256" key="4">
    <source>
        <dbReference type="ARBA" id="ARBA00022679"/>
    </source>
</evidence>
<feature type="region of interest" description="Disordered" evidence="15">
    <location>
        <begin position="329"/>
        <end position="363"/>
    </location>
</feature>
<dbReference type="GO" id="GO:0000973">
    <property type="term" value="P:post-transcriptional tethering of RNA polymerase II gene DNA at nuclear periphery"/>
    <property type="evidence" value="ECO:0007669"/>
    <property type="project" value="TreeGrafter"/>
</dbReference>
<evidence type="ECO:0000256" key="15">
    <source>
        <dbReference type="SAM" id="MobiDB-lite"/>
    </source>
</evidence>
<evidence type="ECO:0000256" key="8">
    <source>
        <dbReference type="ARBA" id="ARBA00022801"/>
    </source>
</evidence>
<dbReference type="PANTHER" id="PTHR23198">
    <property type="entry name" value="NUCLEOPORIN"/>
    <property type="match status" value="1"/>
</dbReference>
<dbReference type="InterPro" id="IPR001584">
    <property type="entry name" value="Integrase_cat-core"/>
</dbReference>
<evidence type="ECO:0000256" key="7">
    <source>
        <dbReference type="ARBA" id="ARBA00022759"/>
    </source>
</evidence>
<keyword evidence="14" id="KW-0539">Nucleus</keyword>
<dbReference type="GO" id="GO:0034398">
    <property type="term" value="P:telomere tethering at nuclear periphery"/>
    <property type="evidence" value="ECO:0007669"/>
    <property type="project" value="TreeGrafter"/>
</dbReference>
<keyword evidence="10" id="KW-0695">RNA-directed DNA polymerase</keyword>